<proteinExistence type="predicted"/>
<dbReference type="EMBL" id="JAACJP010000005">
    <property type="protein sequence ID" value="KAF5384275.1"/>
    <property type="molecule type" value="Genomic_DNA"/>
</dbReference>
<dbReference type="Gene3D" id="2.60.120.260">
    <property type="entry name" value="Galactose-binding domain-like"/>
    <property type="match status" value="2"/>
</dbReference>
<accession>A0A8H5M7N5</accession>
<reference evidence="1 2" key="1">
    <citation type="journal article" date="2020" name="ISME J.">
        <title>Uncovering the hidden diversity of litter-decomposition mechanisms in mushroom-forming fungi.</title>
        <authorList>
            <person name="Floudas D."/>
            <person name="Bentzer J."/>
            <person name="Ahren D."/>
            <person name="Johansson T."/>
            <person name="Persson P."/>
            <person name="Tunlid A."/>
        </authorList>
    </citation>
    <scope>NUCLEOTIDE SEQUENCE [LARGE SCALE GENOMIC DNA]</scope>
    <source>
        <strain evidence="1 2">CBS 661.87</strain>
    </source>
</reference>
<evidence type="ECO:0000313" key="2">
    <source>
        <dbReference type="Proteomes" id="UP000565441"/>
    </source>
</evidence>
<protein>
    <submittedName>
        <fullName evidence="1">Uncharacterized protein</fullName>
    </submittedName>
</protein>
<evidence type="ECO:0000313" key="1">
    <source>
        <dbReference type="EMBL" id="KAF5384275.1"/>
    </source>
</evidence>
<dbReference type="OrthoDB" id="2576082at2759"/>
<organism evidence="1 2">
    <name type="scientific">Tricholomella constricta</name>
    <dbReference type="NCBI Taxonomy" id="117010"/>
    <lineage>
        <taxon>Eukaryota</taxon>
        <taxon>Fungi</taxon>
        <taxon>Dikarya</taxon>
        <taxon>Basidiomycota</taxon>
        <taxon>Agaricomycotina</taxon>
        <taxon>Agaricomycetes</taxon>
        <taxon>Agaricomycetidae</taxon>
        <taxon>Agaricales</taxon>
        <taxon>Tricholomatineae</taxon>
        <taxon>Lyophyllaceae</taxon>
        <taxon>Tricholomella</taxon>
    </lineage>
</organism>
<comment type="caution">
    <text evidence="1">The sequence shown here is derived from an EMBL/GenBank/DDBJ whole genome shotgun (WGS) entry which is preliminary data.</text>
</comment>
<gene>
    <name evidence="1" type="ORF">D9615_003297</name>
</gene>
<name>A0A8H5M7N5_9AGAR</name>
<keyword evidence="2" id="KW-1185">Reference proteome</keyword>
<dbReference type="Proteomes" id="UP000565441">
    <property type="component" value="Unassembled WGS sequence"/>
</dbReference>
<sequence>MTGLVLTIDDNNPLINYEPLGAWSQHNGDTDAVANNFYGRTYTQTKQAGATMSFTFEGVGVAVYGSKNVDHGNYSINLDGNLGFGTGQGTAREPVQYQSRIFITNTLPGTHTLTLMSQHSGVFDIDYITWTSKIDQNKNSTLVRQIVDDADPAFDYSTNPWSTTPSNLSSFHSSTGHSASKFGSSFNFTFEVSLVLDLRRTPLNRDPGIYRCIGLILSICEGDAVSLFGTIGPKNGPYTVQLDDQPPKPYIATKLTYTAQTLLYYGSNIGAGNHTLRVVNQADALLEIDYAEVYTLPIFLSTSTNPTPTSVTVASDITHKGSR</sequence>
<dbReference type="AlphaFoldDB" id="A0A8H5M7N5"/>